<reference evidence="2" key="1">
    <citation type="submission" date="2020-10" db="EMBL/GenBank/DDBJ databases">
        <title>High-Quality Genome Resource of Clonostachys rosea strain S41 by Oxford Nanopore Long-Read Sequencing.</title>
        <authorList>
            <person name="Wang H."/>
        </authorList>
    </citation>
    <scope>NUCLEOTIDE SEQUENCE</scope>
    <source>
        <strain evidence="2">S41</strain>
    </source>
</reference>
<feature type="compositionally biased region" description="Polar residues" evidence="1">
    <location>
        <begin position="102"/>
        <end position="111"/>
    </location>
</feature>
<dbReference type="EMBL" id="JADCTT010000004">
    <property type="protein sequence ID" value="KAF9753125.1"/>
    <property type="molecule type" value="Genomic_DNA"/>
</dbReference>
<name>A0A8H7TQR0_BIOOC</name>
<sequence>MDTDQPRRPMQAAESSVVDKVKSRHRFSIVHCHTSSPNSQDRHTNHQSNAGNYSRHSSYLFVVSIHDAGFNMLSSRAREAPQENRVPTHMPRTPQENHHVSHQTYRGLSLP</sequence>
<gene>
    <name evidence="2" type="ORF">IM811_011883</name>
</gene>
<organism evidence="2 3">
    <name type="scientific">Bionectria ochroleuca</name>
    <name type="common">Gliocladium roseum</name>
    <dbReference type="NCBI Taxonomy" id="29856"/>
    <lineage>
        <taxon>Eukaryota</taxon>
        <taxon>Fungi</taxon>
        <taxon>Dikarya</taxon>
        <taxon>Ascomycota</taxon>
        <taxon>Pezizomycotina</taxon>
        <taxon>Sordariomycetes</taxon>
        <taxon>Hypocreomycetidae</taxon>
        <taxon>Hypocreales</taxon>
        <taxon>Bionectriaceae</taxon>
        <taxon>Clonostachys</taxon>
    </lineage>
</organism>
<accession>A0A8H7TQR0</accession>
<comment type="caution">
    <text evidence="2">The sequence shown here is derived from an EMBL/GenBank/DDBJ whole genome shotgun (WGS) entry which is preliminary data.</text>
</comment>
<proteinExistence type="predicted"/>
<feature type="region of interest" description="Disordered" evidence="1">
    <location>
        <begin position="1"/>
        <end position="52"/>
    </location>
</feature>
<protein>
    <submittedName>
        <fullName evidence="2">Uncharacterized protein</fullName>
    </submittedName>
</protein>
<evidence type="ECO:0000313" key="3">
    <source>
        <dbReference type="Proteomes" id="UP000616885"/>
    </source>
</evidence>
<feature type="region of interest" description="Disordered" evidence="1">
    <location>
        <begin position="75"/>
        <end position="111"/>
    </location>
</feature>
<evidence type="ECO:0000256" key="1">
    <source>
        <dbReference type="SAM" id="MobiDB-lite"/>
    </source>
</evidence>
<dbReference type="AlphaFoldDB" id="A0A8H7TQR0"/>
<evidence type="ECO:0000313" key="2">
    <source>
        <dbReference type="EMBL" id="KAF9753125.1"/>
    </source>
</evidence>
<dbReference type="Proteomes" id="UP000616885">
    <property type="component" value="Unassembled WGS sequence"/>
</dbReference>